<sequence>MTLTYIPGKDEALEVSINTMQQRLADLGFDIEQASWLNPVPNVWSVHIRDRNCPACFSNGKGASRDAALASALGEYFERLACNYFFADFHLGQEIANSPFVHYPNEKWFPLTDDRPQGLLDEYLWQHYDPQHDLDLSTLIDVQSGNSQRGICALPFERQSDGAQIYIPMNIIGNLYVSNGMSAGNSQTEARTQALSECFERYVKNKIISECISLPEIPPNVVARFPKVQQAVAALEAEGFPITCFDASLGGRYPVICVTLFNPQNGGCFASFGAHPRFEVALERTVTELLQGRSLKDLDIFPSPSFNNDEVADHTNLETHFIDSSGLVSWDLFRESPDYPFSDWNFSGTTEQEFAHLLAKFHDENAEVYIADYSHLQTYACRVLVPGYSEIYPVDDLSFANNNRAMHLRELMQSWLQSPTDQDKATAVLNEIDSLDVDEFQPLDQLLCIAVDANSPWATLRIGELRCLLALAIQDLTDAHDWAQWTVDFNAYGITAEKQPRLRFYHALLALLQMMEEDREPTEYLPKFRRMFTAKDIDIALAHINGEAAGYDLPLANGLLSSAKHQSLLQAYMKLQKAKTAYNNWLA</sequence>
<dbReference type="Pfam" id="PF02624">
    <property type="entry name" value="YcaO"/>
    <property type="match status" value="1"/>
</dbReference>
<accession>A0ABX7YWW2</accession>
<proteinExistence type="predicted"/>
<dbReference type="NCBIfam" id="TIGR00702">
    <property type="entry name" value="YcaO-type kinase domain"/>
    <property type="match status" value="1"/>
</dbReference>
<evidence type="ECO:0000259" key="1">
    <source>
        <dbReference type="PROSITE" id="PS51664"/>
    </source>
</evidence>
<dbReference type="Pfam" id="PF18381">
    <property type="entry name" value="YcaO_C"/>
    <property type="match status" value="1"/>
</dbReference>
<organism evidence="2 3">
    <name type="scientific">Shewanella yunxiaonensis</name>
    <dbReference type="NCBI Taxonomy" id="2829809"/>
    <lineage>
        <taxon>Bacteria</taxon>
        <taxon>Pseudomonadati</taxon>
        <taxon>Pseudomonadota</taxon>
        <taxon>Gammaproteobacteria</taxon>
        <taxon>Alteromonadales</taxon>
        <taxon>Shewanellaceae</taxon>
        <taxon>Shewanella</taxon>
    </lineage>
</organism>
<feature type="domain" description="YcaO" evidence="1">
    <location>
        <begin position="60"/>
        <end position="421"/>
    </location>
</feature>
<gene>
    <name evidence="2" type="ORF">KDN34_07075</name>
</gene>
<evidence type="ECO:0000313" key="2">
    <source>
        <dbReference type="EMBL" id="QUN07184.1"/>
    </source>
</evidence>
<dbReference type="InterPro" id="IPR041080">
    <property type="entry name" value="YcaO_C"/>
</dbReference>
<reference evidence="2 3" key="1">
    <citation type="submission" date="2021-04" db="EMBL/GenBank/DDBJ databases">
        <title>Novel species identification of genus Shewanella.</title>
        <authorList>
            <person name="Liu G."/>
        </authorList>
    </citation>
    <scope>NUCLEOTIDE SEQUENCE [LARGE SCALE GENOMIC DNA]</scope>
    <source>
        <strain evidence="2 3">FJAT-54481</strain>
    </source>
</reference>
<keyword evidence="3" id="KW-1185">Reference proteome</keyword>
<dbReference type="Proteomes" id="UP000679575">
    <property type="component" value="Chromosome"/>
</dbReference>
<dbReference type="RefSeq" id="WP_212596187.1">
    <property type="nucleotide sequence ID" value="NZ_CP073587.1"/>
</dbReference>
<dbReference type="PANTHER" id="PTHR37809">
    <property type="entry name" value="RIBOSOMAL PROTEIN S12 METHYLTHIOTRANSFERASE ACCESSORY FACTOR YCAO"/>
    <property type="match status" value="1"/>
</dbReference>
<evidence type="ECO:0000313" key="3">
    <source>
        <dbReference type="Proteomes" id="UP000679575"/>
    </source>
</evidence>
<dbReference type="NCBIfam" id="NF040716">
    <property type="entry name" value="YcaO_for_S12"/>
    <property type="match status" value="1"/>
</dbReference>
<dbReference type="PANTHER" id="PTHR37809:SF1">
    <property type="entry name" value="RIBOSOMAL PROTEIN S12 METHYLTHIOTRANSFERASE ACCESSORY FACTOR YCAO"/>
    <property type="match status" value="1"/>
</dbReference>
<dbReference type="PROSITE" id="PS51664">
    <property type="entry name" value="YCAO"/>
    <property type="match status" value="1"/>
</dbReference>
<dbReference type="Gene3D" id="3.30.1330.230">
    <property type="match status" value="1"/>
</dbReference>
<name>A0ABX7YWW2_9GAMM</name>
<dbReference type="Gene3D" id="3.30.160.660">
    <property type="match status" value="1"/>
</dbReference>
<dbReference type="EMBL" id="CP073587">
    <property type="protein sequence ID" value="QUN07184.1"/>
    <property type="molecule type" value="Genomic_DNA"/>
</dbReference>
<protein>
    <submittedName>
        <fullName evidence="2">YcaO-like family protein</fullName>
    </submittedName>
</protein>
<dbReference type="InterPro" id="IPR003776">
    <property type="entry name" value="YcaO-like_dom"/>
</dbReference>